<dbReference type="AlphaFoldDB" id="A0A177CQG7"/>
<reference evidence="2 3" key="1">
    <citation type="submission" date="2016-05" db="EMBL/GenBank/DDBJ databases">
        <title>Comparative analysis of secretome profiles of manganese(II)-oxidizing ascomycete fungi.</title>
        <authorList>
            <consortium name="DOE Joint Genome Institute"/>
            <person name="Zeiner C.A."/>
            <person name="Purvine S.O."/>
            <person name="Zink E.M."/>
            <person name="Wu S."/>
            <person name="Pasa-Tolic L."/>
            <person name="Chaput D.L."/>
            <person name="Haridas S."/>
            <person name="Grigoriev I.V."/>
            <person name="Santelli C.M."/>
            <person name="Hansel C.M."/>
        </authorList>
    </citation>
    <scope>NUCLEOTIDE SEQUENCE [LARGE SCALE GENOMIC DNA]</scope>
    <source>
        <strain evidence="2 3">AP3s5-JAC2a</strain>
    </source>
</reference>
<dbReference type="RefSeq" id="XP_018039921.1">
    <property type="nucleotide sequence ID" value="XM_018186295.1"/>
</dbReference>
<evidence type="ECO:0000256" key="1">
    <source>
        <dbReference type="SAM" id="MobiDB-lite"/>
    </source>
</evidence>
<sequence>MHSTHAPLPINPIQTLNEPIPQLSMPPHPTHFHTTTSRSSNTTHAALYHPGGSPLPLEPIPSALSSCPFSFLHPT</sequence>
<dbReference type="EMBL" id="KV441549">
    <property type="protein sequence ID" value="OAG09556.1"/>
    <property type="molecule type" value="Genomic_DNA"/>
</dbReference>
<feature type="compositionally biased region" description="Low complexity" evidence="1">
    <location>
        <begin position="32"/>
        <end position="44"/>
    </location>
</feature>
<name>A0A177CQG7_9PLEO</name>
<dbReference type="InParanoid" id="A0A177CQG7"/>
<evidence type="ECO:0000313" key="3">
    <source>
        <dbReference type="Proteomes" id="UP000077069"/>
    </source>
</evidence>
<evidence type="ECO:0000313" key="2">
    <source>
        <dbReference type="EMBL" id="OAG09556.1"/>
    </source>
</evidence>
<dbReference type="Proteomes" id="UP000077069">
    <property type="component" value="Unassembled WGS sequence"/>
</dbReference>
<keyword evidence="3" id="KW-1185">Reference proteome</keyword>
<accession>A0A177CQG7</accession>
<protein>
    <submittedName>
        <fullName evidence="2">Uncharacterized protein</fullName>
    </submittedName>
</protein>
<feature type="region of interest" description="Disordered" evidence="1">
    <location>
        <begin position="1"/>
        <end position="53"/>
    </location>
</feature>
<gene>
    <name evidence="2" type="ORF">CC84DRAFT_441234</name>
</gene>
<proteinExistence type="predicted"/>
<organism evidence="2 3">
    <name type="scientific">Paraphaeosphaeria sporulosa</name>
    <dbReference type="NCBI Taxonomy" id="1460663"/>
    <lineage>
        <taxon>Eukaryota</taxon>
        <taxon>Fungi</taxon>
        <taxon>Dikarya</taxon>
        <taxon>Ascomycota</taxon>
        <taxon>Pezizomycotina</taxon>
        <taxon>Dothideomycetes</taxon>
        <taxon>Pleosporomycetidae</taxon>
        <taxon>Pleosporales</taxon>
        <taxon>Massarineae</taxon>
        <taxon>Didymosphaeriaceae</taxon>
        <taxon>Paraphaeosphaeria</taxon>
    </lineage>
</organism>
<dbReference type="GeneID" id="28769781"/>